<sequence>MSTTSGPQPDPSAIGRLQKVPFAILPDPPSLFRRRSERFAVLAQQGPLASYLRFLSQIAGIQAELAVSLPGTSALSPDIVERARQNGMPPLDRATLPAEGALHETVARFLDAVIEVEMPAPAAGALAALQTMPADERAGMLTHVVAASVPVEDLPQHLFLSAATQIHAARLASRLDPGRLVPVGAGLCPVCGGPPAVSMIAGHQGAEGARYAACSFCGALWNEVRVKCLACGSTKGVGYKHAEDGDEATIKAETCDSCRGWVKVQYQNKNPSLEALADDVASLGLDLLMQQTEFRRAGFNPFLIGY</sequence>
<comment type="subcellular location">
    <subcellularLocation>
        <location evidence="2">Cytoplasm</location>
    </subcellularLocation>
</comment>
<name>A0ABV7G557_9PROT</name>
<comment type="similarity">
    <text evidence="2">Belongs to the FdhE family.</text>
</comment>
<dbReference type="Gene3D" id="3.90.1670.10">
    <property type="entry name" value="FdhE-like domain"/>
    <property type="match status" value="1"/>
</dbReference>
<protein>
    <recommendedName>
        <fullName evidence="2">Protein FdhE homolog</fullName>
    </recommendedName>
</protein>
<dbReference type="Proteomes" id="UP001595593">
    <property type="component" value="Unassembled WGS sequence"/>
</dbReference>
<dbReference type="Pfam" id="PF24859">
    <property type="entry name" value="FdhE_central"/>
    <property type="match status" value="1"/>
</dbReference>
<gene>
    <name evidence="2 6" type="primary">fdhE</name>
    <name evidence="6" type="ORF">ACFOD4_21505</name>
</gene>
<keyword evidence="7" id="KW-1185">Reference proteome</keyword>
<comment type="caution">
    <text evidence="6">The sequence shown here is derived from an EMBL/GenBank/DDBJ whole genome shotgun (WGS) entry which is preliminary data.</text>
</comment>
<dbReference type="InterPro" id="IPR056796">
    <property type="entry name" value="FdhE_C"/>
</dbReference>
<keyword evidence="1 2" id="KW-0963">Cytoplasm</keyword>
<evidence type="ECO:0000259" key="4">
    <source>
        <dbReference type="Pfam" id="PF24859"/>
    </source>
</evidence>
<organism evidence="6 7">
    <name type="scientific">Teichococcus globiformis</name>
    <dbReference type="NCBI Taxonomy" id="2307229"/>
    <lineage>
        <taxon>Bacteria</taxon>
        <taxon>Pseudomonadati</taxon>
        <taxon>Pseudomonadota</taxon>
        <taxon>Alphaproteobacteria</taxon>
        <taxon>Acetobacterales</taxon>
        <taxon>Roseomonadaceae</taxon>
        <taxon>Roseomonas</taxon>
    </lineage>
</organism>
<evidence type="ECO:0000313" key="6">
    <source>
        <dbReference type="EMBL" id="MFC3127650.1"/>
    </source>
</evidence>
<feature type="domain" description="FdhE N-terminal" evidence="3">
    <location>
        <begin position="21"/>
        <end position="184"/>
    </location>
</feature>
<comment type="function">
    <text evidence="2">Necessary for formate dehydrogenase activity.</text>
</comment>
<dbReference type="Pfam" id="PF24860">
    <property type="entry name" value="FdhE_C"/>
    <property type="match status" value="1"/>
</dbReference>
<dbReference type="Pfam" id="PF04216">
    <property type="entry name" value="FdhE_N"/>
    <property type="match status" value="1"/>
</dbReference>
<dbReference type="InterPro" id="IPR024064">
    <property type="entry name" value="FdhE-like_sf"/>
</dbReference>
<dbReference type="PANTHER" id="PTHR37689:SF1">
    <property type="entry name" value="PROTEIN FDHE"/>
    <property type="match status" value="1"/>
</dbReference>
<evidence type="ECO:0000259" key="3">
    <source>
        <dbReference type="Pfam" id="PF04216"/>
    </source>
</evidence>
<dbReference type="NCBIfam" id="TIGR01562">
    <property type="entry name" value="FdhE"/>
    <property type="match status" value="1"/>
</dbReference>
<dbReference type="EMBL" id="JBHRTN010000029">
    <property type="protein sequence ID" value="MFC3127650.1"/>
    <property type="molecule type" value="Genomic_DNA"/>
</dbReference>
<dbReference type="InterPro" id="IPR056774">
    <property type="entry name" value="FdhE_N"/>
</dbReference>
<proteinExistence type="inferred from homology"/>
<evidence type="ECO:0000256" key="1">
    <source>
        <dbReference type="ARBA" id="ARBA00022490"/>
    </source>
</evidence>
<dbReference type="PIRSF" id="PIRSF018296">
    <property type="entry name" value="Format_dh_formtn"/>
    <property type="match status" value="1"/>
</dbReference>
<dbReference type="PANTHER" id="PTHR37689">
    <property type="entry name" value="PROTEIN FDHE"/>
    <property type="match status" value="1"/>
</dbReference>
<feature type="domain" description="FdhE C-terminal" evidence="5">
    <location>
        <begin position="226"/>
        <end position="303"/>
    </location>
</feature>
<evidence type="ECO:0000256" key="2">
    <source>
        <dbReference type="HAMAP-Rule" id="MF_00611"/>
    </source>
</evidence>
<dbReference type="RefSeq" id="WP_379599765.1">
    <property type="nucleotide sequence ID" value="NZ_JBHRTN010000029.1"/>
</dbReference>
<evidence type="ECO:0000259" key="5">
    <source>
        <dbReference type="Pfam" id="PF24860"/>
    </source>
</evidence>
<dbReference type="InterPro" id="IPR006452">
    <property type="entry name" value="Formate_DH_accessory"/>
</dbReference>
<evidence type="ECO:0000313" key="7">
    <source>
        <dbReference type="Proteomes" id="UP001595593"/>
    </source>
</evidence>
<dbReference type="SUPFAM" id="SSF144020">
    <property type="entry name" value="FdhE-like"/>
    <property type="match status" value="1"/>
</dbReference>
<dbReference type="HAMAP" id="MF_00611">
    <property type="entry name" value="FdeH"/>
    <property type="match status" value="1"/>
</dbReference>
<feature type="domain" description="FdhE central" evidence="4">
    <location>
        <begin position="187"/>
        <end position="225"/>
    </location>
</feature>
<dbReference type="InterPro" id="IPR056797">
    <property type="entry name" value="FdhE_central"/>
</dbReference>
<dbReference type="CDD" id="cd16341">
    <property type="entry name" value="FdhE"/>
    <property type="match status" value="1"/>
</dbReference>
<reference evidence="7" key="1">
    <citation type="journal article" date="2019" name="Int. J. Syst. Evol. Microbiol.">
        <title>The Global Catalogue of Microorganisms (GCM) 10K type strain sequencing project: providing services to taxonomists for standard genome sequencing and annotation.</title>
        <authorList>
            <consortium name="The Broad Institute Genomics Platform"/>
            <consortium name="The Broad Institute Genome Sequencing Center for Infectious Disease"/>
            <person name="Wu L."/>
            <person name="Ma J."/>
        </authorList>
    </citation>
    <scope>NUCLEOTIDE SEQUENCE [LARGE SCALE GENOMIC DNA]</scope>
    <source>
        <strain evidence="7">KCTC 52094</strain>
    </source>
</reference>
<accession>A0ABV7G557</accession>